<keyword evidence="5 15" id="KW-0378">Hydrolase</keyword>
<evidence type="ECO:0000256" key="6">
    <source>
        <dbReference type="ARBA" id="ARBA00022806"/>
    </source>
</evidence>
<dbReference type="Pfam" id="PF00271">
    <property type="entry name" value="Helicase_C"/>
    <property type="match status" value="1"/>
</dbReference>
<dbReference type="GO" id="GO:0005524">
    <property type="term" value="F:ATP binding"/>
    <property type="evidence" value="ECO:0007669"/>
    <property type="project" value="UniProtKB-KW"/>
</dbReference>
<evidence type="ECO:0000256" key="12">
    <source>
        <dbReference type="ARBA" id="ARBA00034617"/>
    </source>
</evidence>
<evidence type="ECO:0000256" key="5">
    <source>
        <dbReference type="ARBA" id="ARBA00022801"/>
    </source>
</evidence>
<dbReference type="InterPro" id="IPR014001">
    <property type="entry name" value="Helicase_ATP-bd"/>
</dbReference>
<dbReference type="Gene3D" id="2.40.50.140">
    <property type="entry name" value="Nucleic acid-binding proteins"/>
    <property type="match status" value="1"/>
</dbReference>
<dbReference type="RefSeq" id="WP_184019357.1">
    <property type="nucleotide sequence ID" value="NZ_JACHFD010000012.1"/>
</dbReference>
<evidence type="ECO:0000256" key="1">
    <source>
        <dbReference type="ARBA" id="ARBA00007504"/>
    </source>
</evidence>
<dbReference type="CDD" id="cd04488">
    <property type="entry name" value="RecG_wedge_OBF"/>
    <property type="match status" value="1"/>
</dbReference>
<evidence type="ECO:0000256" key="16">
    <source>
        <dbReference type="SAM" id="MobiDB-lite"/>
    </source>
</evidence>
<dbReference type="InterPro" id="IPR012340">
    <property type="entry name" value="NA-bd_OB-fold"/>
</dbReference>
<name>A0A840V305_9BACT</name>
<evidence type="ECO:0000313" key="19">
    <source>
        <dbReference type="EMBL" id="MBB5352372.1"/>
    </source>
</evidence>
<evidence type="ECO:0000313" key="20">
    <source>
        <dbReference type="Proteomes" id="UP000557717"/>
    </source>
</evidence>
<organism evidence="19 20">
    <name type="scientific">Haloferula luteola</name>
    <dbReference type="NCBI Taxonomy" id="595692"/>
    <lineage>
        <taxon>Bacteria</taxon>
        <taxon>Pseudomonadati</taxon>
        <taxon>Verrucomicrobiota</taxon>
        <taxon>Verrucomicrobiia</taxon>
        <taxon>Verrucomicrobiales</taxon>
        <taxon>Verrucomicrobiaceae</taxon>
        <taxon>Haloferula</taxon>
    </lineage>
</organism>
<evidence type="ECO:0000256" key="13">
    <source>
        <dbReference type="ARBA" id="ARBA00034808"/>
    </source>
</evidence>
<keyword evidence="4 15" id="KW-0227">DNA damage</keyword>
<dbReference type="CDD" id="cd17992">
    <property type="entry name" value="DEXHc_RecG"/>
    <property type="match status" value="1"/>
</dbReference>
<dbReference type="InterPro" id="IPR045562">
    <property type="entry name" value="RecG_dom3_C"/>
</dbReference>
<evidence type="ECO:0000256" key="14">
    <source>
        <dbReference type="ARBA" id="ARBA00048988"/>
    </source>
</evidence>
<dbReference type="GO" id="GO:0043138">
    <property type="term" value="F:3'-5' DNA helicase activity"/>
    <property type="evidence" value="ECO:0007669"/>
    <property type="project" value="UniProtKB-EC"/>
</dbReference>
<evidence type="ECO:0000259" key="18">
    <source>
        <dbReference type="PROSITE" id="PS51194"/>
    </source>
</evidence>
<keyword evidence="11" id="KW-0413">Isomerase</keyword>
<dbReference type="NCBIfam" id="TIGR00643">
    <property type="entry name" value="recG"/>
    <property type="match status" value="1"/>
</dbReference>
<keyword evidence="7 15" id="KW-0067">ATP-binding</keyword>
<dbReference type="GO" id="GO:0006310">
    <property type="term" value="P:DNA recombination"/>
    <property type="evidence" value="ECO:0007669"/>
    <property type="project" value="UniProtKB-UniRule"/>
</dbReference>
<dbReference type="SMART" id="SM00487">
    <property type="entry name" value="DEXDc"/>
    <property type="match status" value="1"/>
</dbReference>
<dbReference type="SUPFAM" id="SSF52540">
    <property type="entry name" value="P-loop containing nucleoside triphosphate hydrolases"/>
    <property type="match status" value="2"/>
</dbReference>
<dbReference type="Pfam" id="PF17191">
    <property type="entry name" value="RecG_wedge"/>
    <property type="match status" value="1"/>
</dbReference>
<keyword evidence="10 15" id="KW-0234">DNA repair</keyword>
<dbReference type="PANTHER" id="PTHR47964:SF1">
    <property type="entry name" value="ATP-DEPENDENT DNA HELICASE HOMOLOG RECG, CHLOROPLASTIC"/>
    <property type="match status" value="1"/>
</dbReference>
<evidence type="ECO:0000256" key="8">
    <source>
        <dbReference type="ARBA" id="ARBA00023125"/>
    </source>
</evidence>
<evidence type="ECO:0000256" key="9">
    <source>
        <dbReference type="ARBA" id="ARBA00023172"/>
    </source>
</evidence>
<reference evidence="19 20" key="1">
    <citation type="submission" date="2020-08" db="EMBL/GenBank/DDBJ databases">
        <title>Genomic Encyclopedia of Type Strains, Phase IV (KMG-IV): sequencing the most valuable type-strain genomes for metagenomic binning, comparative biology and taxonomic classification.</title>
        <authorList>
            <person name="Goeker M."/>
        </authorList>
    </citation>
    <scope>NUCLEOTIDE SEQUENCE [LARGE SCALE GENOMIC DNA]</scope>
    <source>
        <strain evidence="19 20">YC6886</strain>
    </source>
</reference>
<keyword evidence="3 15" id="KW-0547">Nucleotide-binding</keyword>
<dbReference type="GO" id="GO:0016787">
    <property type="term" value="F:hydrolase activity"/>
    <property type="evidence" value="ECO:0007669"/>
    <property type="project" value="UniProtKB-KW"/>
</dbReference>
<comment type="function">
    <text evidence="15">Plays a critical role in recombination and DNA repair. Helps process Holliday junction intermediates to mature products by catalyzing branch migration. Has replication fork regression activity, unwinds stalled or blocked replication forks to make a HJ that can be resolved. Has a DNA unwinding activity characteristic of a DNA helicase with 3'-5' polarity.</text>
</comment>
<protein>
    <recommendedName>
        <fullName evidence="2 15">ATP-dependent DNA helicase RecG</fullName>
        <ecNumber evidence="13 15">5.6.2.4</ecNumber>
    </recommendedName>
</protein>
<dbReference type="PROSITE" id="PS51194">
    <property type="entry name" value="HELICASE_CTER"/>
    <property type="match status" value="1"/>
</dbReference>
<comment type="catalytic activity">
    <reaction evidence="12 15">
        <text>Couples ATP hydrolysis with the unwinding of duplex DNA by translocating in the 3'-5' direction.</text>
        <dbReference type="EC" id="5.6.2.4"/>
    </reaction>
</comment>
<dbReference type="NCBIfam" id="NF008165">
    <property type="entry name" value="PRK10917.1-3"/>
    <property type="match status" value="1"/>
</dbReference>
<keyword evidence="20" id="KW-1185">Reference proteome</keyword>
<evidence type="ECO:0000256" key="15">
    <source>
        <dbReference type="RuleBase" id="RU363016"/>
    </source>
</evidence>
<dbReference type="PANTHER" id="PTHR47964">
    <property type="entry name" value="ATP-DEPENDENT DNA HELICASE HOMOLOG RECG, CHLOROPLASTIC"/>
    <property type="match status" value="1"/>
</dbReference>
<feature type="domain" description="Helicase C-terminal" evidence="18">
    <location>
        <begin position="459"/>
        <end position="611"/>
    </location>
</feature>
<feature type="region of interest" description="Disordered" evidence="16">
    <location>
        <begin position="660"/>
        <end position="681"/>
    </location>
</feature>
<dbReference type="Proteomes" id="UP000557717">
    <property type="component" value="Unassembled WGS sequence"/>
</dbReference>
<evidence type="ECO:0000256" key="2">
    <source>
        <dbReference type="ARBA" id="ARBA00017846"/>
    </source>
</evidence>
<evidence type="ECO:0000256" key="11">
    <source>
        <dbReference type="ARBA" id="ARBA00023235"/>
    </source>
</evidence>
<dbReference type="GO" id="GO:0006281">
    <property type="term" value="P:DNA repair"/>
    <property type="evidence" value="ECO:0007669"/>
    <property type="project" value="UniProtKB-UniRule"/>
</dbReference>
<keyword evidence="9 15" id="KW-0233">DNA recombination</keyword>
<dbReference type="InterPro" id="IPR027417">
    <property type="entry name" value="P-loop_NTPase"/>
</dbReference>
<proteinExistence type="inferred from homology"/>
<comment type="caution">
    <text evidence="19">The sequence shown here is derived from an EMBL/GenBank/DDBJ whole genome shotgun (WGS) entry which is preliminary data.</text>
</comment>
<dbReference type="AlphaFoldDB" id="A0A840V305"/>
<dbReference type="InterPro" id="IPR033454">
    <property type="entry name" value="RecG_wedge"/>
</dbReference>
<accession>A0A840V305</accession>
<dbReference type="InterPro" id="IPR001650">
    <property type="entry name" value="Helicase_C-like"/>
</dbReference>
<feature type="domain" description="Helicase ATP-binding" evidence="17">
    <location>
        <begin position="277"/>
        <end position="433"/>
    </location>
</feature>
<evidence type="ECO:0000256" key="3">
    <source>
        <dbReference type="ARBA" id="ARBA00022741"/>
    </source>
</evidence>
<gene>
    <name evidence="19" type="ORF">HNR46_002617</name>
</gene>
<dbReference type="EC" id="5.6.2.4" evidence="13 15"/>
<evidence type="ECO:0000256" key="4">
    <source>
        <dbReference type="ARBA" id="ARBA00022763"/>
    </source>
</evidence>
<dbReference type="EMBL" id="JACHFD010000012">
    <property type="protein sequence ID" value="MBB5352372.1"/>
    <property type="molecule type" value="Genomic_DNA"/>
</dbReference>
<evidence type="ECO:0000259" key="17">
    <source>
        <dbReference type="PROSITE" id="PS51192"/>
    </source>
</evidence>
<evidence type="ECO:0000256" key="10">
    <source>
        <dbReference type="ARBA" id="ARBA00023204"/>
    </source>
</evidence>
<dbReference type="Pfam" id="PF19833">
    <property type="entry name" value="RecG_dom3_C"/>
    <property type="match status" value="1"/>
</dbReference>
<comment type="similarity">
    <text evidence="1 15">Belongs to the helicase family. RecG subfamily.</text>
</comment>
<comment type="catalytic activity">
    <reaction evidence="14 15">
        <text>ATP + H2O = ADP + phosphate + H(+)</text>
        <dbReference type="Rhea" id="RHEA:13065"/>
        <dbReference type="ChEBI" id="CHEBI:15377"/>
        <dbReference type="ChEBI" id="CHEBI:15378"/>
        <dbReference type="ChEBI" id="CHEBI:30616"/>
        <dbReference type="ChEBI" id="CHEBI:43474"/>
        <dbReference type="ChEBI" id="CHEBI:456216"/>
        <dbReference type="EC" id="5.6.2.4"/>
    </reaction>
</comment>
<dbReference type="Gene3D" id="3.40.50.300">
    <property type="entry name" value="P-loop containing nucleotide triphosphate hydrolases"/>
    <property type="match status" value="2"/>
</dbReference>
<dbReference type="PROSITE" id="PS51192">
    <property type="entry name" value="HELICASE_ATP_BIND_1"/>
    <property type="match status" value="1"/>
</dbReference>
<dbReference type="SMART" id="SM00490">
    <property type="entry name" value="HELICc"/>
    <property type="match status" value="1"/>
</dbReference>
<dbReference type="InterPro" id="IPR011545">
    <property type="entry name" value="DEAD/DEAH_box_helicase_dom"/>
</dbReference>
<dbReference type="NCBIfam" id="NF008168">
    <property type="entry name" value="PRK10917.2-2"/>
    <property type="match status" value="1"/>
</dbReference>
<keyword evidence="8" id="KW-0238">DNA-binding</keyword>
<keyword evidence="6 15" id="KW-0347">Helicase</keyword>
<evidence type="ECO:0000256" key="7">
    <source>
        <dbReference type="ARBA" id="ARBA00022840"/>
    </source>
</evidence>
<dbReference type="SUPFAM" id="SSF50249">
    <property type="entry name" value="Nucleic acid-binding proteins"/>
    <property type="match status" value="1"/>
</dbReference>
<dbReference type="InterPro" id="IPR047112">
    <property type="entry name" value="RecG/Mfd"/>
</dbReference>
<sequence length="681" mass="75838">MLDADSDLATAGLIPAKEVLALAAAGLKTAREVINALPRRYEDRRRFDAFPATAGGAAICIRGTVIDTRNRFGSRARFYEAVVADVAGQGLGPATLTCRWFNMPFLSKVLAAGQEIVLHGKPKEFQGRIVIDHPEFEVIRLENGPSIHLERIVPIYRNLSGIPQRRLREIQHLLLENIDPVSLQGDFDVDPTYPRADAYREVHFPESLEHADAARRRFALEEFFEVQLQVVWRRQRILHSNGRVLGKSTRLLTEFHAALPFELTDAQKRSIREILHDMREPRPMNRLLQGDVGSGKTFVAMASMLLAIESGAQAALMAPTQILAEQHYLTFRKWLDPLGVRIALRTAHRQESNHLPIEGEAQILIGTHALLYDDALFSDLGLIVIDEQHKFGVLQRGRLIEQGTCPDLLVMTATPIPRTLTLTIYGDLDVSVLDERPAGRGKRVTALRVKPKQADVNGFVKDQLAAGRQAYLVYPLVEESEKLKIESATTAHAKWIKRLPAYQVGLLHGKIESEEKESIMRRFRDGEIQVLVATSVIEVGVDVPNANLMVIHHAERFGLAQLHQLRGRIGRGEHKSYCILLTDGKSPEAMEKLQVMEKTSDGFVIAEEDLRLRGPGDVLGTLQSGLGDFRFPDFLADVALLREARALAERVLEEDPLLNGPHASLANRCDPLTAPSTPGRA</sequence>
<dbReference type="Pfam" id="PF00270">
    <property type="entry name" value="DEAD"/>
    <property type="match status" value="1"/>
</dbReference>
<dbReference type="GO" id="GO:0003677">
    <property type="term" value="F:DNA binding"/>
    <property type="evidence" value="ECO:0007669"/>
    <property type="project" value="UniProtKB-KW"/>
</dbReference>
<dbReference type="InterPro" id="IPR004609">
    <property type="entry name" value="ATP-dep_DNA_helicase_RecG"/>
</dbReference>